<organism evidence="1 2">
    <name type="scientific">Aphanizomenon flos-aquae WA102</name>
    <dbReference type="NCBI Taxonomy" id="1710896"/>
    <lineage>
        <taxon>Bacteria</taxon>
        <taxon>Bacillati</taxon>
        <taxon>Cyanobacteriota</taxon>
        <taxon>Cyanophyceae</taxon>
        <taxon>Nostocales</taxon>
        <taxon>Aphanizomenonaceae</taxon>
        <taxon>Aphanizomenon</taxon>
    </lineage>
</organism>
<reference evidence="1 2" key="1">
    <citation type="submission" date="2015-09" db="EMBL/GenBank/DDBJ databases">
        <title>Aphanizomenon flos-aquae WA102.</title>
        <authorList>
            <person name="Driscoll C."/>
        </authorList>
    </citation>
    <scope>NUCLEOTIDE SEQUENCE [LARGE SCALE GENOMIC DNA]</scope>
    <source>
        <strain evidence="1">WA102</strain>
    </source>
</reference>
<comment type="caution">
    <text evidence="1">The sequence shown here is derived from an EMBL/GenBank/DDBJ whole genome shotgun (WGS) entry which is preliminary data.</text>
</comment>
<accession>A0A1B7WX44</accession>
<name>A0A1B7WX44_APHFL</name>
<dbReference type="AlphaFoldDB" id="A0A1B7WX44"/>
<proteinExistence type="predicted"/>
<sequence length="156" mass="17841">MQTTTIIKMYNELTPSLQGVVSKILEEAESSSGSSNYLTLLAKTLIKNLVKTNPENILVQGIFVSSIPDNITNEELDWETTFAYMKKRKNIFDDFCFFVFKPIIEYLLGIKIEKSLNEDQKKALGTAIAVAAIIHFSNLRVEIKDKWHLFPHLEEK</sequence>
<gene>
    <name evidence="1" type="ORF">AN484_20485</name>
</gene>
<protein>
    <submittedName>
        <fullName evidence="1">Uncharacterized protein</fullName>
    </submittedName>
</protein>
<dbReference type="EMBL" id="LJOW01000140">
    <property type="protein sequence ID" value="OBQ41655.1"/>
    <property type="molecule type" value="Genomic_DNA"/>
</dbReference>
<evidence type="ECO:0000313" key="1">
    <source>
        <dbReference type="EMBL" id="OBQ41655.1"/>
    </source>
</evidence>
<evidence type="ECO:0000313" key="2">
    <source>
        <dbReference type="Proteomes" id="UP000092093"/>
    </source>
</evidence>
<dbReference type="Proteomes" id="UP000092093">
    <property type="component" value="Unassembled WGS sequence"/>
</dbReference>